<dbReference type="PROSITE" id="PS51841">
    <property type="entry name" value="LTD"/>
    <property type="match status" value="2"/>
</dbReference>
<dbReference type="InterPro" id="IPR036415">
    <property type="entry name" value="Lamin_tail_dom_sf"/>
</dbReference>
<dbReference type="Gene3D" id="2.60.40.1260">
    <property type="entry name" value="Lamin Tail domain"/>
    <property type="match status" value="3"/>
</dbReference>
<evidence type="ECO:0000313" key="4">
    <source>
        <dbReference type="EMBL" id="ACO61995.1"/>
    </source>
</evidence>
<sequence length="541" mass="56827">MGKVSYKAVLAGALLAASGAHASVVINEVAPKGDGVKCGGNDWIELYNGAAAEVNIGNFQIHDNKGAGDADTFTFAAGTKIASKGFLLLCQKDAPTAATEFAFGIGGEDTVTLLNAAGTVVDTTGKLPKVDFEVTDPSPTVYKTYAREKDGAGAVDGTAFKVLRKPSPGASNKDMLPDKLQVYLNEIADKGTDMAKTVACDPPADYVEIYNAEPDAVNITGWRLHDDNGKDHKDAYVHSGAVIPAGGFMLLCGEYKDGTGGFHDFKFGIGSDDKITLLDAANNTMDTAGPLLKRGDTTTVYGRTEDGSGIWTYLTPPTPKKTNKGMKYKPEGDAAATAPPGSSTVVLNEIADKGSDAVCNGEDWVELYNYGKNPVDIGKWHLADEKGVLHADVHIFPDNDKHVIPGYGFLLLCGEETFKFGIGGTDTVTLLNDKKQVVDEIELTGLGSPTKTMQRKVDGTGEWAYSENPAPSPGKSNCVGGCPLPAEDDDKKVSGGVIAGAVLGTVAGATVAGVIAHRVVNNYNKEKVPKTDRGFIDVNNV</sequence>
<feature type="domain" description="LTD" evidence="3">
    <location>
        <begin position="330"/>
        <end position="448"/>
    </location>
</feature>
<dbReference type="KEGG" id="mis:MICPUN_99764"/>
<organism evidence="4 5">
    <name type="scientific">Micromonas commoda (strain RCC299 / NOUM17 / CCMP2709)</name>
    <name type="common">Picoplanktonic green alga</name>
    <dbReference type="NCBI Taxonomy" id="296587"/>
    <lineage>
        <taxon>Eukaryota</taxon>
        <taxon>Viridiplantae</taxon>
        <taxon>Chlorophyta</taxon>
        <taxon>Mamiellophyceae</taxon>
        <taxon>Mamiellales</taxon>
        <taxon>Mamiellaceae</taxon>
        <taxon>Micromonas</taxon>
    </lineage>
</organism>
<dbReference type="InterPro" id="IPR001322">
    <property type="entry name" value="Lamin_tail_dom"/>
</dbReference>
<dbReference type="RefSeq" id="XP_002500737.1">
    <property type="nucleotide sequence ID" value="XM_002500691.1"/>
</dbReference>
<reference evidence="4 5" key="1">
    <citation type="journal article" date="2009" name="Science">
        <title>Green evolution and dynamic adaptations revealed by genomes of the marine picoeukaryotes Micromonas.</title>
        <authorList>
            <person name="Worden A.Z."/>
            <person name="Lee J.H."/>
            <person name="Mock T."/>
            <person name="Rouze P."/>
            <person name="Simmons M.P."/>
            <person name="Aerts A.L."/>
            <person name="Allen A.E."/>
            <person name="Cuvelier M.L."/>
            <person name="Derelle E."/>
            <person name="Everett M.V."/>
            <person name="Foulon E."/>
            <person name="Grimwood J."/>
            <person name="Gundlach H."/>
            <person name="Henrissat B."/>
            <person name="Napoli C."/>
            <person name="McDonald S.M."/>
            <person name="Parker M.S."/>
            <person name="Rombauts S."/>
            <person name="Salamov A."/>
            <person name="Von Dassow P."/>
            <person name="Badger J.H."/>
            <person name="Coutinho P.M."/>
            <person name="Demir E."/>
            <person name="Dubchak I."/>
            <person name="Gentemann C."/>
            <person name="Eikrem W."/>
            <person name="Gready J.E."/>
            <person name="John U."/>
            <person name="Lanier W."/>
            <person name="Lindquist E.A."/>
            <person name="Lucas S."/>
            <person name="Mayer K.F."/>
            <person name="Moreau H."/>
            <person name="Not F."/>
            <person name="Otillar R."/>
            <person name="Panaud O."/>
            <person name="Pangilinan J."/>
            <person name="Paulsen I."/>
            <person name="Piegu B."/>
            <person name="Poliakov A."/>
            <person name="Robbens S."/>
            <person name="Schmutz J."/>
            <person name="Toulza E."/>
            <person name="Wyss T."/>
            <person name="Zelensky A."/>
            <person name="Zhou K."/>
            <person name="Armbrust E.V."/>
            <person name="Bhattacharya D."/>
            <person name="Goodenough U.W."/>
            <person name="Van de Peer Y."/>
            <person name="Grigoriev I.V."/>
        </authorList>
    </citation>
    <scope>NUCLEOTIDE SEQUENCE [LARGE SCALE GENOMIC DNA]</scope>
    <source>
        <strain evidence="5">RCC299 / NOUM17</strain>
    </source>
</reference>
<dbReference type="Pfam" id="PF00932">
    <property type="entry name" value="LTD"/>
    <property type="match status" value="3"/>
</dbReference>
<name>C1E2Y2_MICCC</name>
<feature type="region of interest" description="Disordered" evidence="1">
    <location>
        <begin position="321"/>
        <end position="340"/>
    </location>
</feature>
<feature type="signal peptide" evidence="2">
    <location>
        <begin position="1"/>
        <end position="22"/>
    </location>
</feature>
<proteinExistence type="predicted"/>
<protein>
    <recommendedName>
        <fullName evidence="3">LTD domain-containing protein</fullName>
    </recommendedName>
</protein>
<dbReference type="InParanoid" id="C1E2Y2"/>
<dbReference type="GeneID" id="8241927"/>
<keyword evidence="2" id="KW-0732">Signal</keyword>
<evidence type="ECO:0000256" key="2">
    <source>
        <dbReference type="SAM" id="SignalP"/>
    </source>
</evidence>
<keyword evidence="5" id="KW-1185">Reference proteome</keyword>
<evidence type="ECO:0000259" key="3">
    <source>
        <dbReference type="PROSITE" id="PS51841"/>
    </source>
</evidence>
<dbReference type="Proteomes" id="UP000002009">
    <property type="component" value="Chromosome 3"/>
</dbReference>
<evidence type="ECO:0000313" key="5">
    <source>
        <dbReference type="Proteomes" id="UP000002009"/>
    </source>
</evidence>
<feature type="chain" id="PRO_5002908972" description="LTD domain-containing protein" evidence="2">
    <location>
        <begin position="23"/>
        <end position="541"/>
    </location>
</feature>
<evidence type="ECO:0000256" key="1">
    <source>
        <dbReference type="SAM" id="MobiDB-lite"/>
    </source>
</evidence>
<gene>
    <name evidence="4" type="ORF">MICPUN_99764</name>
</gene>
<feature type="domain" description="LTD" evidence="3">
    <location>
        <begin position="9"/>
        <end position="136"/>
    </location>
</feature>
<dbReference type="OrthoDB" id="193138at2759"/>
<dbReference type="SUPFAM" id="SSF74853">
    <property type="entry name" value="Lamin A/C globular tail domain"/>
    <property type="match status" value="3"/>
</dbReference>
<dbReference type="EMBL" id="CP001324">
    <property type="protein sequence ID" value="ACO61995.1"/>
    <property type="molecule type" value="Genomic_DNA"/>
</dbReference>
<dbReference type="eggNOG" id="ENOG502SRZ7">
    <property type="taxonomic scope" value="Eukaryota"/>
</dbReference>
<accession>C1E2Y2</accession>
<dbReference type="AlphaFoldDB" id="C1E2Y2"/>